<evidence type="ECO:0008006" key="4">
    <source>
        <dbReference type="Google" id="ProtNLM"/>
    </source>
</evidence>
<reference evidence="2 3" key="1">
    <citation type="submission" date="2020-08" db="EMBL/GenBank/DDBJ databases">
        <title>Genomic Encyclopedia of Type Strains, Phase III (KMG-III): the genomes of soil and plant-associated and newly described type strains.</title>
        <authorList>
            <person name="Whitman W."/>
        </authorList>
    </citation>
    <scope>NUCLEOTIDE SEQUENCE [LARGE SCALE GENOMIC DNA]</scope>
    <source>
        <strain evidence="2 3">CECT 3266</strain>
    </source>
</reference>
<dbReference type="PANTHER" id="PTHR34135:SF2">
    <property type="entry name" value="LYSOZYME"/>
    <property type="match status" value="1"/>
</dbReference>
<evidence type="ECO:0000313" key="3">
    <source>
        <dbReference type="Proteomes" id="UP000556084"/>
    </source>
</evidence>
<gene>
    <name evidence="2" type="ORF">FHS39_002604</name>
</gene>
<comment type="caution">
    <text evidence="2">The sequence shown here is derived from an EMBL/GenBank/DDBJ whole genome shotgun (WGS) entry which is preliminary data.</text>
</comment>
<dbReference type="Proteomes" id="UP000556084">
    <property type="component" value="Unassembled WGS sequence"/>
</dbReference>
<dbReference type="SUPFAM" id="SSF51445">
    <property type="entry name" value="(Trans)glycosidases"/>
    <property type="match status" value="1"/>
</dbReference>
<dbReference type="GO" id="GO:0009253">
    <property type="term" value="P:peptidoglycan catabolic process"/>
    <property type="evidence" value="ECO:0007669"/>
    <property type="project" value="InterPro"/>
</dbReference>
<dbReference type="InterPro" id="IPR002053">
    <property type="entry name" value="Glyco_hydro_25"/>
</dbReference>
<protein>
    <recommendedName>
        <fullName evidence="4">Hydrolase</fullName>
    </recommendedName>
</protein>
<evidence type="ECO:0000313" key="2">
    <source>
        <dbReference type="EMBL" id="MBB4893573.1"/>
    </source>
</evidence>
<dbReference type="PROSITE" id="PS51904">
    <property type="entry name" value="GLYCOSYL_HYDROL_F25_2"/>
    <property type="match status" value="1"/>
</dbReference>
<dbReference type="GO" id="GO:0016052">
    <property type="term" value="P:carbohydrate catabolic process"/>
    <property type="evidence" value="ECO:0007669"/>
    <property type="project" value="TreeGrafter"/>
</dbReference>
<dbReference type="Pfam" id="PF01183">
    <property type="entry name" value="Glyco_hydro_25"/>
    <property type="match status" value="1"/>
</dbReference>
<dbReference type="EMBL" id="JACHJH010000003">
    <property type="protein sequence ID" value="MBB4893573.1"/>
    <property type="molecule type" value="Genomic_DNA"/>
</dbReference>
<evidence type="ECO:0000256" key="1">
    <source>
        <dbReference type="ARBA" id="ARBA00010646"/>
    </source>
</evidence>
<dbReference type="Gene3D" id="3.20.20.80">
    <property type="entry name" value="Glycosidases"/>
    <property type="match status" value="1"/>
</dbReference>
<dbReference type="PANTHER" id="PTHR34135">
    <property type="entry name" value="LYSOZYME"/>
    <property type="match status" value="1"/>
</dbReference>
<organism evidence="2 3">
    <name type="scientific">Streptomyces olivoverticillatus</name>
    <dbReference type="NCBI Taxonomy" id="66427"/>
    <lineage>
        <taxon>Bacteria</taxon>
        <taxon>Bacillati</taxon>
        <taxon>Actinomycetota</taxon>
        <taxon>Actinomycetes</taxon>
        <taxon>Kitasatosporales</taxon>
        <taxon>Streptomycetaceae</taxon>
        <taxon>Streptomyces</taxon>
    </lineage>
</organism>
<dbReference type="InterPro" id="IPR017853">
    <property type="entry name" value="GH"/>
</dbReference>
<comment type="similarity">
    <text evidence="1">Belongs to the glycosyl hydrolase 25 family.</text>
</comment>
<accession>A0A7W7LNN1</accession>
<dbReference type="GO" id="GO:0016998">
    <property type="term" value="P:cell wall macromolecule catabolic process"/>
    <property type="evidence" value="ECO:0007669"/>
    <property type="project" value="InterPro"/>
</dbReference>
<dbReference type="CDD" id="cd00599">
    <property type="entry name" value="GH25_muramidase"/>
    <property type="match status" value="1"/>
</dbReference>
<keyword evidence="3" id="KW-1185">Reference proteome</keyword>
<sequence>MSYVNPKWVAQRDHAKAHGLVWGGYHYPHMANDPAAEADHFLSQVNWEPGDLVVLDWEGYDPANQGVPRADQAAYKEAWLRYVKSQLPYNRVGMYANLDYWRNVDATGFYGDFLWIATAGHAAGDPGIAAPWLFHQYSDSGIDRDYCHLDSVDALRAWANPSTPTPTPAPEEDDMPQWLAGEVDPGDQPTVVLVPAGSAWAQYQNRRLHLGMDQIAPTSTAGSVRVAIHNGTGWRSIQAVALSSAKGTVDVPLAPGDAKVSLQTAAAGVAYAIETW</sequence>
<dbReference type="AlphaFoldDB" id="A0A7W7LNN1"/>
<dbReference type="GO" id="GO:0003796">
    <property type="term" value="F:lysozyme activity"/>
    <property type="evidence" value="ECO:0007669"/>
    <property type="project" value="InterPro"/>
</dbReference>
<name>A0A7W7LNN1_9ACTN</name>
<proteinExistence type="inferred from homology"/>